<reference evidence="1" key="1">
    <citation type="submission" date="2020-03" db="EMBL/GenBank/DDBJ databases">
        <title>The deep terrestrial virosphere.</title>
        <authorList>
            <person name="Holmfeldt K."/>
            <person name="Nilsson E."/>
            <person name="Simone D."/>
            <person name="Lopez-Fernandez M."/>
            <person name="Wu X."/>
            <person name="de Brujin I."/>
            <person name="Lundin D."/>
            <person name="Andersson A."/>
            <person name="Bertilsson S."/>
            <person name="Dopson M."/>
        </authorList>
    </citation>
    <scope>NUCLEOTIDE SEQUENCE</scope>
    <source>
        <strain evidence="1">MM415B00972</strain>
    </source>
</reference>
<sequence>MKNKLFARPMTFKEETEVNSLIQFAEKHANSLIDPKEHQKWTGIFCAKMDELAVTAGLRVRLV</sequence>
<dbReference type="EMBL" id="MT141434">
    <property type="protein sequence ID" value="QJA61218.1"/>
    <property type="molecule type" value="Genomic_DNA"/>
</dbReference>
<gene>
    <name evidence="1" type="ORF">MM415B00972_0015</name>
</gene>
<name>A0A6M3IVD5_9ZZZZ</name>
<dbReference type="AlphaFoldDB" id="A0A6M3IVD5"/>
<proteinExistence type="predicted"/>
<organism evidence="1">
    <name type="scientific">viral metagenome</name>
    <dbReference type="NCBI Taxonomy" id="1070528"/>
    <lineage>
        <taxon>unclassified sequences</taxon>
        <taxon>metagenomes</taxon>
        <taxon>organismal metagenomes</taxon>
    </lineage>
</organism>
<protein>
    <submittedName>
        <fullName evidence="1">Uncharacterized protein</fullName>
    </submittedName>
</protein>
<evidence type="ECO:0000313" key="1">
    <source>
        <dbReference type="EMBL" id="QJA61218.1"/>
    </source>
</evidence>
<accession>A0A6M3IVD5</accession>